<dbReference type="Proteomes" id="UP001157502">
    <property type="component" value="Chromosome 11"/>
</dbReference>
<name>A0ACC2GLZ9_DALPE</name>
<evidence type="ECO:0000313" key="2">
    <source>
        <dbReference type="Proteomes" id="UP001157502"/>
    </source>
</evidence>
<accession>A0ACC2GLZ9</accession>
<dbReference type="EMBL" id="CM055738">
    <property type="protein sequence ID" value="KAJ8004769.1"/>
    <property type="molecule type" value="Genomic_DNA"/>
</dbReference>
<keyword evidence="2" id="KW-1185">Reference proteome</keyword>
<comment type="caution">
    <text evidence="1">The sequence shown here is derived from an EMBL/GenBank/DDBJ whole genome shotgun (WGS) entry which is preliminary data.</text>
</comment>
<evidence type="ECO:0000313" key="1">
    <source>
        <dbReference type="EMBL" id="KAJ8004769.1"/>
    </source>
</evidence>
<sequence>MCRRAVFFHTKNSMHNLLRTAKSHSLNTSYFQRSRSTCPGTSSGHNSVLSNGPEYTGIQRNPLILTEEHRNHLHFPASVSGV</sequence>
<protein>
    <submittedName>
        <fullName evidence="1">Uncharacterized protein</fullName>
    </submittedName>
</protein>
<proteinExistence type="predicted"/>
<gene>
    <name evidence="1" type="ORF">DPEC_G00139720</name>
</gene>
<organism evidence="1 2">
    <name type="scientific">Dallia pectoralis</name>
    <name type="common">Alaska blackfish</name>
    <dbReference type="NCBI Taxonomy" id="75939"/>
    <lineage>
        <taxon>Eukaryota</taxon>
        <taxon>Metazoa</taxon>
        <taxon>Chordata</taxon>
        <taxon>Craniata</taxon>
        <taxon>Vertebrata</taxon>
        <taxon>Euteleostomi</taxon>
        <taxon>Actinopterygii</taxon>
        <taxon>Neopterygii</taxon>
        <taxon>Teleostei</taxon>
        <taxon>Protacanthopterygii</taxon>
        <taxon>Esociformes</taxon>
        <taxon>Umbridae</taxon>
        <taxon>Dallia</taxon>
    </lineage>
</organism>
<reference evidence="1" key="1">
    <citation type="submission" date="2021-05" db="EMBL/GenBank/DDBJ databases">
        <authorList>
            <person name="Pan Q."/>
            <person name="Jouanno E."/>
            <person name="Zahm M."/>
            <person name="Klopp C."/>
            <person name="Cabau C."/>
            <person name="Louis A."/>
            <person name="Berthelot C."/>
            <person name="Parey E."/>
            <person name="Roest Crollius H."/>
            <person name="Montfort J."/>
            <person name="Robinson-Rechavi M."/>
            <person name="Bouchez O."/>
            <person name="Lampietro C."/>
            <person name="Lopez Roques C."/>
            <person name="Donnadieu C."/>
            <person name="Postlethwait J."/>
            <person name="Bobe J."/>
            <person name="Dillon D."/>
            <person name="Chandos A."/>
            <person name="von Hippel F."/>
            <person name="Guiguen Y."/>
        </authorList>
    </citation>
    <scope>NUCLEOTIDE SEQUENCE</scope>
    <source>
        <strain evidence="1">YG-Jan2019</strain>
    </source>
</reference>